<dbReference type="CDD" id="cd06261">
    <property type="entry name" value="TM_PBP2"/>
    <property type="match status" value="1"/>
</dbReference>
<keyword evidence="3 8" id="KW-0813">Transport</keyword>
<dbReference type="EMBL" id="FNPC01000001">
    <property type="protein sequence ID" value="SDX81635.1"/>
    <property type="molecule type" value="Genomic_DNA"/>
</dbReference>
<dbReference type="GO" id="GO:0005886">
    <property type="term" value="C:plasma membrane"/>
    <property type="evidence" value="ECO:0007669"/>
    <property type="project" value="UniProtKB-SubCell"/>
</dbReference>
<evidence type="ECO:0000256" key="2">
    <source>
        <dbReference type="ARBA" id="ARBA00007069"/>
    </source>
</evidence>
<keyword evidence="11" id="KW-1185">Reference proteome</keyword>
<evidence type="ECO:0000256" key="3">
    <source>
        <dbReference type="ARBA" id="ARBA00022448"/>
    </source>
</evidence>
<dbReference type="InterPro" id="IPR035906">
    <property type="entry name" value="MetI-like_sf"/>
</dbReference>
<evidence type="ECO:0000256" key="4">
    <source>
        <dbReference type="ARBA" id="ARBA00022475"/>
    </source>
</evidence>
<feature type="domain" description="ABC transmembrane type-1" evidence="9">
    <location>
        <begin position="73"/>
        <end position="261"/>
    </location>
</feature>
<sequence length="274" mass="29726">MSALNTLEGFIHRHGDRIGRGLMVLILTLIWIPIGVVVLMSFAGEGVLSFPPETYTVRWYAEVLNNDDAISATLTSLRVSLVATPITVLISLLAAYGVARYDFRGKNALQALLTLPIIVPLVVTGVAMTLFFGNINLSSGFTTVVIAHIVRTVPFAALIIIPTVIGFDRTLEEASKDLGASELRTFRRVTLPNIMPGVIAGGLLAFTVSFNEFVYTYFVRDTATQTLPVYLWGLIRYGFSPEVNVISVLFLLLAAGILLVAVSLTGLKQVILRG</sequence>
<dbReference type="SUPFAM" id="SSF161098">
    <property type="entry name" value="MetI-like"/>
    <property type="match status" value="1"/>
</dbReference>
<dbReference type="Gene3D" id="1.10.3720.10">
    <property type="entry name" value="MetI-like"/>
    <property type="match status" value="1"/>
</dbReference>
<gene>
    <name evidence="10" type="ORF">SAMN05216564_101577</name>
</gene>
<dbReference type="Pfam" id="PF00528">
    <property type="entry name" value="BPD_transp_1"/>
    <property type="match status" value="1"/>
</dbReference>
<evidence type="ECO:0000256" key="1">
    <source>
        <dbReference type="ARBA" id="ARBA00004651"/>
    </source>
</evidence>
<organism evidence="10 11">
    <name type="scientific">Halopenitus persicus</name>
    <dbReference type="NCBI Taxonomy" id="1048396"/>
    <lineage>
        <taxon>Archaea</taxon>
        <taxon>Methanobacteriati</taxon>
        <taxon>Methanobacteriota</taxon>
        <taxon>Stenosarchaea group</taxon>
        <taxon>Halobacteria</taxon>
        <taxon>Halobacteriales</taxon>
        <taxon>Haloferacaceae</taxon>
        <taxon>Halopenitus</taxon>
    </lineage>
</organism>
<feature type="transmembrane region" description="Helical" evidence="8">
    <location>
        <begin position="189"/>
        <end position="210"/>
    </location>
</feature>
<protein>
    <submittedName>
        <fullName evidence="10">Spermidine/putrescine transport system permease protein</fullName>
    </submittedName>
</protein>
<dbReference type="OrthoDB" id="11163at2157"/>
<comment type="similarity">
    <text evidence="2">Belongs to the binding-protein-dependent transport system permease family. CysTW subfamily.</text>
</comment>
<dbReference type="PANTHER" id="PTHR43848">
    <property type="entry name" value="PUTRESCINE TRANSPORT SYSTEM PERMEASE PROTEIN POTI"/>
    <property type="match status" value="1"/>
</dbReference>
<dbReference type="InterPro" id="IPR051789">
    <property type="entry name" value="Bact_Polyamine_Transport"/>
</dbReference>
<evidence type="ECO:0000259" key="9">
    <source>
        <dbReference type="PROSITE" id="PS50928"/>
    </source>
</evidence>
<dbReference type="AlphaFoldDB" id="A0A1H3ESM3"/>
<evidence type="ECO:0000256" key="5">
    <source>
        <dbReference type="ARBA" id="ARBA00022692"/>
    </source>
</evidence>
<feature type="transmembrane region" description="Helical" evidence="8">
    <location>
        <begin position="145"/>
        <end position="168"/>
    </location>
</feature>
<feature type="transmembrane region" description="Helical" evidence="8">
    <location>
        <begin position="111"/>
        <end position="133"/>
    </location>
</feature>
<dbReference type="Proteomes" id="UP000199079">
    <property type="component" value="Unassembled WGS sequence"/>
</dbReference>
<evidence type="ECO:0000256" key="7">
    <source>
        <dbReference type="ARBA" id="ARBA00023136"/>
    </source>
</evidence>
<name>A0A1H3ESM3_9EURY</name>
<keyword evidence="5 8" id="KW-0812">Transmembrane</keyword>
<evidence type="ECO:0000313" key="11">
    <source>
        <dbReference type="Proteomes" id="UP000199079"/>
    </source>
</evidence>
<dbReference type="RefSeq" id="WP_092730665.1">
    <property type="nucleotide sequence ID" value="NZ_FNPC01000001.1"/>
</dbReference>
<comment type="subcellular location">
    <subcellularLocation>
        <location evidence="1 8">Cell membrane</location>
        <topology evidence="1 8">Multi-pass membrane protein</topology>
    </subcellularLocation>
</comment>
<dbReference type="GO" id="GO:0055085">
    <property type="term" value="P:transmembrane transport"/>
    <property type="evidence" value="ECO:0007669"/>
    <property type="project" value="InterPro"/>
</dbReference>
<dbReference type="InterPro" id="IPR000515">
    <property type="entry name" value="MetI-like"/>
</dbReference>
<dbReference type="PANTHER" id="PTHR43848:SF2">
    <property type="entry name" value="PUTRESCINE TRANSPORT SYSTEM PERMEASE PROTEIN POTI"/>
    <property type="match status" value="1"/>
</dbReference>
<reference evidence="11" key="1">
    <citation type="submission" date="2016-10" db="EMBL/GenBank/DDBJ databases">
        <authorList>
            <person name="Varghese N."/>
            <person name="Submissions S."/>
        </authorList>
    </citation>
    <scope>NUCLEOTIDE SEQUENCE [LARGE SCALE GENOMIC DNA]</scope>
    <source>
        <strain evidence="11">DC30,IBRC 10041,KCTC 4046</strain>
    </source>
</reference>
<feature type="transmembrane region" description="Helical" evidence="8">
    <location>
        <begin position="21"/>
        <end position="43"/>
    </location>
</feature>
<keyword evidence="4" id="KW-1003">Cell membrane</keyword>
<evidence type="ECO:0000256" key="6">
    <source>
        <dbReference type="ARBA" id="ARBA00022989"/>
    </source>
</evidence>
<keyword evidence="7 8" id="KW-0472">Membrane</keyword>
<feature type="transmembrane region" description="Helical" evidence="8">
    <location>
        <begin position="245"/>
        <end position="267"/>
    </location>
</feature>
<evidence type="ECO:0000256" key="8">
    <source>
        <dbReference type="RuleBase" id="RU363032"/>
    </source>
</evidence>
<keyword evidence="6 8" id="KW-1133">Transmembrane helix</keyword>
<evidence type="ECO:0000313" key="10">
    <source>
        <dbReference type="EMBL" id="SDX81635.1"/>
    </source>
</evidence>
<dbReference type="PROSITE" id="PS50928">
    <property type="entry name" value="ABC_TM1"/>
    <property type="match status" value="1"/>
</dbReference>
<accession>A0A1H3ESM3</accession>
<proteinExistence type="inferred from homology"/>
<feature type="transmembrane region" description="Helical" evidence="8">
    <location>
        <begin position="79"/>
        <end position="99"/>
    </location>
</feature>